<dbReference type="OrthoDB" id="7067095at2"/>
<reference evidence="2" key="1">
    <citation type="submission" date="2016-10" db="EMBL/GenBank/DDBJ databases">
        <authorList>
            <person name="Varghese N."/>
            <person name="Submissions S."/>
        </authorList>
    </citation>
    <scope>NUCLEOTIDE SEQUENCE [LARGE SCALE GENOMIC DNA]</scope>
    <source>
        <strain evidence="2">XJ109</strain>
    </source>
</reference>
<dbReference type="RefSeq" id="WP_092907346.1">
    <property type="nucleotide sequence ID" value="NZ_FOUZ01000005.1"/>
</dbReference>
<dbReference type="AlphaFoldDB" id="A0A1I4V9U9"/>
<gene>
    <name evidence="1" type="ORF">SAMN05421738_10520</name>
</gene>
<sequence>MKSIWEANVENTVIRVENNWFSGEKLFINNELQDSQVNYFSMPRLSGHFKNEKGERILIKANIIQGFLGIDCIVFVDDKQVPLKKVI</sequence>
<dbReference type="Proteomes" id="UP000199149">
    <property type="component" value="Unassembled WGS sequence"/>
</dbReference>
<keyword evidence="2" id="KW-1185">Reference proteome</keyword>
<evidence type="ECO:0000313" key="2">
    <source>
        <dbReference type="Proteomes" id="UP000199149"/>
    </source>
</evidence>
<proteinExistence type="predicted"/>
<protein>
    <submittedName>
        <fullName evidence="1">Uncharacterized protein</fullName>
    </submittedName>
</protein>
<accession>A0A1I4V9U9</accession>
<evidence type="ECO:0000313" key="1">
    <source>
        <dbReference type="EMBL" id="SFM97956.1"/>
    </source>
</evidence>
<dbReference type="STRING" id="684065.SAMN05421738_10520"/>
<organism evidence="1 2">
    <name type="scientific">Algoriella xinjiangensis</name>
    <dbReference type="NCBI Taxonomy" id="684065"/>
    <lineage>
        <taxon>Bacteria</taxon>
        <taxon>Pseudomonadati</taxon>
        <taxon>Bacteroidota</taxon>
        <taxon>Flavobacteriia</taxon>
        <taxon>Flavobacteriales</taxon>
        <taxon>Weeksellaceae</taxon>
        <taxon>Algoriella</taxon>
    </lineage>
</organism>
<dbReference type="EMBL" id="FOUZ01000005">
    <property type="protein sequence ID" value="SFM97956.1"/>
    <property type="molecule type" value="Genomic_DNA"/>
</dbReference>
<name>A0A1I4V9U9_9FLAO</name>